<keyword evidence="2" id="KW-0812">Transmembrane</keyword>
<name>A0ABQ9MN95_HEVBR</name>
<keyword evidence="4" id="KW-1185">Reference proteome</keyword>
<gene>
    <name evidence="3" type="ORF">P3X46_005845</name>
</gene>
<dbReference type="Proteomes" id="UP001174677">
    <property type="component" value="Chromosome 4"/>
</dbReference>
<feature type="region of interest" description="Disordered" evidence="1">
    <location>
        <begin position="1"/>
        <end position="26"/>
    </location>
</feature>
<evidence type="ECO:0000313" key="3">
    <source>
        <dbReference type="EMBL" id="KAJ9181787.1"/>
    </source>
</evidence>
<keyword evidence="2" id="KW-1133">Transmembrane helix</keyword>
<protein>
    <submittedName>
        <fullName evidence="3">Uncharacterized protein</fullName>
    </submittedName>
</protein>
<evidence type="ECO:0000313" key="4">
    <source>
        <dbReference type="Proteomes" id="UP001174677"/>
    </source>
</evidence>
<accession>A0ABQ9MN95</accession>
<organism evidence="3 4">
    <name type="scientific">Hevea brasiliensis</name>
    <name type="common">Para rubber tree</name>
    <name type="synonym">Siphonia brasiliensis</name>
    <dbReference type="NCBI Taxonomy" id="3981"/>
    <lineage>
        <taxon>Eukaryota</taxon>
        <taxon>Viridiplantae</taxon>
        <taxon>Streptophyta</taxon>
        <taxon>Embryophyta</taxon>
        <taxon>Tracheophyta</taxon>
        <taxon>Spermatophyta</taxon>
        <taxon>Magnoliopsida</taxon>
        <taxon>eudicotyledons</taxon>
        <taxon>Gunneridae</taxon>
        <taxon>Pentapetalae</taxon>
        <taxon>rosids</taxon>
        <taxon>fabids</taxon>
        <taxon>Malpighiales</taxon>
        <taxon>Euphorbiaceae</taxon>
        <taxon>Crotonoideae</taxon>
        <taxon>Micrandreae</taxon>
        <taxon>Hevea</taxon>
    </lineage>
</organism>
<feature type="compositionally biased region" description="Basic and acidic residues" evidence="1">
    <location>
        <begin position="1"/>
        <end position="22"/>
    </location>
</feature>
<proteinExistence type="predicted"/>
<reference evidence="3" key="1">
    <citation type="journal article" date="2023" name="Plant Biotechnol. J.">
        <title>Chromosome-level wild Hevea brasiliensis genome provides new tools for genomic-assisted breeding and valuable loci to elevate rubber yield.</title>
        <authorList>
            <person name="Cheng H."/>
            <person name="Song X."/>
            <person name="Hu Y."/>
            <person name="Wu T."/>
            <person name="Yang Q."/>
            <person name="An Z."/>
            <person name="Feng S."/>
            <person name="Deng Z."/>
            <person name="Wu W."/>
            <person name="Zeng X."/>
            <person name="Tu M."/>
            <person name="Wang X."/>
            <person name="Huang H."/>
        </authorList>
    </citation>
    <scope>NUCLEOTIDE SEQUENCE</scope>
    <source>
        <strain evidence="3">MT/VB/25A 57/8</strain>
    </source>
</reference>
<evidence type="ECO:0000256" key="2">
    <source>
        <dbReference type="SAM" id="Phobius"/>
    </source>
</evidence>
<sequence>MKDYHTPLKEDLSNRKSKESRLKKPQKIATKSLNGVFSSVSEALSSETIKESSDFSAISEISDSNSTSLMAKSSALAFNPVLSASSETSPLSDLTPNSKILTTSDEPGDVSMVLSRFYKPDGSVEIDIVANFLKQARTRVLNSTNADQQSKKILDALIKVVLDEYHALPEEMDWYSGLVSAKVRVVFLCFLLWGFIVSVMFFLGLRLDSYSGPSPT</sequence>
<comment type="caution">
    <text evidence="3">The sequence shown here is derived from an EMBL/GenBank/DDBJ whole genome shotgun (WGS) entry which is preliminary data.</text>
</comment>
<dbReference type="EMBL" id="JARPOI010000004">
    <property type="protein sequence ID" value="KAJ9181787.1"/>
    <property type="molecule type" value="Genomic_DNA"/>
</dbReference>
<feature type="transmembrane region" description="Helical" evidence="2">
    <location>
        <begin position="185"/>
        <end position="205"/>
    </location>
</feature>
<keyword evidence="2" id="KW-0472">Membrane</keyword>
<evidence type="ECO:0000256" key="1">
    <source>
        <dbReference type="SAM" id="MobiDB-lite"/>
    </source>
</evidence>